<keyword evidence="1" id="KW-1133">Transmembrane helix</keyword>
<comment type="caution">
    <text evidence="2">The sequence shown here is derived from an EMBL/GenBank/DDBJ whole genome shotgun (WGS) entry which is preliminary data.</text>
</comment>
<organism evidence="2 3">
    <name type="scientific">Ceratopteris richardii</name>
    <name type="common">Triangle waterfern</name>
    <dbReference type="NCBI Taxonomy" id="49495"/>
    <lineage>
        <taxon>Eukaryota</taxon>
        <taxon>Viridiplantae</taxon>
        <taxon>Streptophyta</taxon>
        <taxon>Embryophyta</taxon>
        <taxon>Tracheophyta</taxon>
        <taxon>Polypodiopsida</taxon>
        <taxon>Polypodiidae</taxon>
        <taxon>Polypodiales</taxon>
        <taxon>Pteridineae</taxon>
        <taxon>Pteridaceae</taxon>
        <taxon>Parkerioideae</taxon>
        <taxon>Ceratopteris</taxon>
    </lineage>
</organism>
<feature type="transmembrane region" description="Helical" evidence="1">
    <location>
        <begin position="63"/>
        <end position="82"/>
    </location>
</feature>
<keyword evidence="1" id="KW-0812">Transmembrane</keyword>
<name>A0A8T2SVH3_CERRI</name>
<sequence length="100" mass="11678">MDIKNRPLHEKQNKNKRKQNELFWLIIPQCDLLVLSNICRTTRATKLMTRTLTWMERTAKKEIVAIFPCLPIAGMFSQISGLDRRVGWLPSRKSKRPGLT</sequence>
<evidence type="ECO:0000313" key="2">
    <source>
        <dbReference type="EMBL" id="KAH7373253.1"/>
    </source>
</evidence>
<keyword evidence="1" id="KW-0472">Membrane</keyword>
<dbReference type="AlphaFoldDB" id="A0A8T2SVH3"/>
<dbReference type="EMBL" id="CM035422">
    <property type="protein sequence ID" value="KAH7373253.1"/>
    <property type="molecule type" value="Genomic_DNA"/>
</dbReference>
<gene>
    <name evidence="2" type="ORF">KP509_17G046500</name>
</gene>
<keyword evidence="3" id="KW-1185">Reference proteome</keyword>
<accession>A0A8T2SVH3</accession>
<evidence type="ECO:0000313" key="3">
    <source>
        <dbReference type="Proteomes" id="UP000825935"/>
    </source>
</evidence>
<reference evidence="2" key="1">
    <citation type="submission" date="2021-08" db="EMBL/GenBank/DDBJ databases">
        <title>WGS assembly of Ceratopteris richardii.</title>
        <authorList>
            <person name="Marchant D.B."/>
            <person name="Chen G."/>
            <person name="Jenkins J."/>
            <person name="Shu S."/>
            <person name="Leebens-Mack J."/>
            <person name="Grimwood J."/>
            <person name="Schmutz J."/>
            <person name="Soltis P."/>
            <person name="Soltis D."/>
            <person name="Chen Z.-H."/>
        </authorList>
    </citation>
    <scope>NUCLEOTIDE SEQUENCE</scope>
    <source>
        <strain evidence="2">Whitten #5841</strain>
        <tissue evidence="2">Leaf</tissue>
    </source>
</reference>
<evidence type="ECO:0000256" key="1">
    <source>
        <dbReference type="SAM" id="Phobius"/>
    </source>
</evidence>
<protein>
    <submittedName>
        <fullName evidence="2">Uncharacterized protein</fullName>
    </submittedName>
</protein>
<proteinExistence type="predicted"/>
<dbReference type="Proteomes" id="UP000825935">
    <property type="component" value="Chromosome 17"/>
</dbReference>